<accession>A0A4P6GF64</accession>
<dbReference type="EMBL" id="CP024767">
    <property type="protein sequence ID" value="QAY84091.1"/>
    <property type="molecule type" value="Genomic_DNA"/>
</dbReference>
<gene>
    <name evidence="2" type="ORF">CUN61_08875</name>
</gene>
<feature type="domain" description="DUF2357" evidence="1">
    <location>
        <begin position="129"/>
        <end position="371"/>
    </location>
</feature>
<evidence type="ECO:0000313" key="3">
    <source>
        <dbReference type="Proteomes" id="UP000291121"/>
    </source>
</evidence>
<evidence type="ECO:0000313" key="2">
    <source>
        <dbReference type="EMBL" id="QAY84091.1"/>
    </source>
</evidence>
<dbReference type="InterPro" id="IPR007505">
    <property type="entry name" value="PDDEXK_7"/>
</dbReference>
<dbReference type="InterPro" id="IPR018633">
    <property type="entry name" value="DUF2357"/>
</dbReference>
<reference evidence="2 3" key="1">
    <citation type="submission" date="2017-11" db="EMBL/GenBank/DDBJ databases">
        <title>Genome sequence of Pseudomonas arsenicoxydans ACM1.</title>
        <authorList>
            <person name="Nascimento F.X."/>
        </authorList>
    </citation>
    <scope>NUCLEOTIDE SEQUENCE [LARGE SCALE GENOMIC DNA]</scope>
    <source>
        <strain evidence="2 3">ACM1</strain>
    </source>
</reference>
<sequence>MIPLHRVRFELGRDCWIDIEAALGEAGAKPLGLDAPGLLLAEEEKNLLEFSSGGIPPMCWRDAGHLFEKFQLREDTDYFIDVATPYSLEDAIEKLKANPAWPFAPRLKSAFLPEPPRRWRQENGNTIVTGQLRLRSHAGVLDLEPEFGGELRAEVACRKLHYFEEFKELLNSLAGKAAELLLSYDSPVSLSFQATDEIAKSEAALHFLLRDVMSRDKLPASIEEIIARPHGRLIERVEIAPIEDIVEVDIEFVADGIDYSELKQGGPLARLFRGYTPSSLPQRESFESLDTPENRYTKAFLEHCSLLARRLEMGMAARRRKASEREARGWSVTIDEALQHDMWREVGPLTQIPANSQTLLRKRGYKDLLRYDLSLRMAMTLAWDEGTNLSDGLVGDIRPVNQIYEYWCFFMLREILLGFCAEVQGGNFIKVSDDGLQVELRKGRRSECRFEFSNALGKKAQVALFYNKRFTRSKSPSTSWSGSYTAAFDPDFSVRVSGSNDDASVHWLHFDAKYRLEREQADVLFDQEEDMDADLEGAFDYRTEISRVHKQEDLYKMHTYRDAILGSRGAYVLFPGDGIGGERMLPKPNFFVRHPSALGGAGTHRIPSVGAFDLAPGGAPAQAAAIGELLMIVLETACSDAVYDEESGMF</sequence>
<evidence type="ECO:0000259" key="1">
    <source>
        <dbReference type="Pfam" id="PF09823"/>
    </source>
</evidence>
<dbReference type="Pfam" id="PF09823">
    <property type="entry name" value="DUF2357"/>
    <property type="match status" value="1"/>
</dbReference>
<keyword evidence="3" id="KW-1185">Reference proteome</keyword>
<name>A0A4P6GF64_9PSED</name>
<protein>
    <recommendedName>
        <fullName evidence="1">DUF2357 domain-containing protein</fullName>
    </recommendedName>
</protein>
<proteinExistence type="predicted"/>
<organism evidence="2 3">
    <name type="scientific">Pseudomonas arsenicoxydans</name>
    <dbReference type="NCBI Taxonomy" id="702115"/>
    <lineage>
        <taxon>Bacteria</taxon>
        <taxon>Pseudomonadati</taxon>
        <taxon>Pseudomonadota</taxon>
        <taxon>Gammaproteobacteria</taxon>
        <taxon>Pseudomonadales</taxon>
        <taxon>Pseudomonadaceae</taxon>
        <taxon>Pseudomonas</taxon>
    </lineage>
</organism>
<dbReference type="Proteomes" id="UP000291121">
    <property type="component" value="Chromosome"/>
</dbReference>
<dbReference type="AlphaFoldDB" id="A0A4P6GF64"/>
<dbReference type="RefSeq" id="WP_208671279.1">
    <property type="nucleotide sequence ID" value="NZ_CP024767.1"/>
</dbReference>
<dbReference type="Pfam" id="PF04411">
    <property type="entry name" value="PDDEXK_7"/>
    <property type="match status" value="1"/>
</dbReference>